<organism evidence="7 8">
    <name type="scientific">Lactococcus ileimucosae</name>
    <dbReference type="NCBI Taxonomy" id="2941329"/>
    <lineage>
        <taxon>Bacteria</taxon>
        <taxon>Bacillati</taxon>
        <taxon>Bacillota</taxon>
        <taxon>Bacilli</taxon>
        <taxon>Lactobacillales</taxon>
        <taxon>Streptococcaceae</taxon>
        <taxon>Lactococcus</taxon>
    </lineage>
</organism>
<dbReference type="Proteomes" id="UP001565283">
    <property type="component" value="Unassembled WGS sequence"/>
</dbReference>
<keyword evidence="5 6" id="KW-0472">Membrane</keyword>
<feature type="transmembrane region" description="Helical" evidence="6">
    <location>
        <begin position="84"/>
        <end position="107"/>
    </location>
</feature>
<evidence type="ECO:0000313" key="7">
    <source>
        <dbReference type="EMBL" id="MEY8442814.1"/>
    </source>
</evidence>
<comment type="caution">
    <text evidence="7">The sequence shown here is derived from an EMBL/GenBank/DDBJ whole genome shotgun (WGS) entry which is preliminary data.</text>
</comment>
<evidence type="ECO:0000313" key="8">
    <source>
        <dbReference type="Proteomes" id="UP001565283"/>
    </source>
</evidence>
<evidence type="ECO:0000256" key="4">
    <source>
        <dbReference type="ARBA" id="ARBA00022989"/>
    </source>
</evidence>
<dbReference type="CDD" id="cd10432">
    <property type="entry name" value="BI-1-like_bacterial"/>
    <property type="match status" value="1"/>
</dbReference>
<evidence type="ECO:0000256" key="6">
    <source>
        <dbReference type="RuleBase" id="RU004379"/>
    </source>
</evidence>
<protein>
    <submittedName>
        <fullName evidence="7">Bax inhibitor-1/YccA family protein</fullName>
    </submittedName>
</protein>
<dbReference type="PANTHER" id="PTHR23291:SF50">
    <property type="entry name" value="PROTEIN LIFEGUARD 4"/>
    <property type="match status" value="1"/>
</dbReference>
<dbReference type="Pfam" id="PF01027">
    <property type="entry name" value="Bax1-I"/>
    <property type="match status" value="1"/>
</dbReference>
<evidence type="ECO:0000256" key="5">
    <source>
        <dbReference type="ARBA" id="ARBA00023136"/>
    </source>
</evidence>
<comment type="similarity">
    <text evidence="2 6">Belongs to the BI1 family.</text>
</comment>
<feature type="transmembrane region" description="Helical" evidence="6">
    <location>
        <begin position="167"/>
        <end position="184"/>
    </location>
</feature>
<feature type="transmembrane region" description="Helical" evidence="6">
    <location>
        <begin position="52"/>
        <end position="72"/>
    </location>
</feature>
<dbReference type="EMBL" id="JBCLSH010000002">
    <property type="protein sequence ID" value="MEY8442814.1"/>
    <property type="molecule type" value="Genomic_DNA"/>
</dbReference>
<evidence type="ECO:0000256" key="3">
    <source>
        <dbReference type="ARBA" id="ARBA00022692"/>
    </source>
</evidence>
<feature type="transmembrane region" description="Helical" evidence="6">
    <location>
        <begin position="204"/>
        <end position="227"/>
    </location>
</feature>
<gene>
    <name evidence="7" type="ORF">AALA52_00825</name>
</gene>
<keyword evidence="8" id="KW-1185">Reference proteome</keyword>
<evidence type="ECO:0000256" key="2">
    <source>
        <dbReference type="ARBA" id="ARBA00010350"/>
    </source>
</evidence>
<feature type="transmembrane region" description="Helical" evidence="6">
    <location>
        <begin position="113"/>
        <end position="131"/>
    </location>
</feature>
<dbReference type="PANTHER" id="PTHR23291">
    <property type="entry name" value="BAX INHIBITOR-RELATED"/>
    <property type="match status" value="1"/>
</dbReference>
<reference evidence="7 8" key="1">
    <citation type="submission" date="2024-03" db="EMBL/GenBank/DDBJ databases">
        <title>Mouse gut bacterial collection (mGBC) of GemPharmatech.</title>
        <authorList>
            <person name="He Y."/>
            <person name="Dong L."/>
            <person name="Wu D."/>
            <person name="Gao X."/>
            <person name="Lin Z."/>
        </authorList>
    </citation>
    <scope>NUCLEOTIDE SEQUENCE [LARGE SCALE GENOMIC DNA]</scope>
    <source>
        <strain evidence="7 8">61-15</strain>
    </source>
</reference>
<feature type="transmembrane region" description="Helical" evidence="6">
    <location>
        <begin position="21"/>
        <end position="46"/>
    </location>
</feature>
<comment type="subcellular location">
    <subcellularLocation>
        <location evidence="1">Membrane</location>
        <topology evidence="1">Multi-pass membrane protein</topology>
    </subcellularLocation>
</comment>
<keyword evidence="3 6" id="KW-0812">Transmembrane</keyword>
<accession>A0ABV4D1G5</accession>
<keyword evidence="4 6" id="KW-1133">Transmembrane helix</keyword>
<feature type="transmembrane region" description="Helical" evidence="6">
    <location>
        <begin position="143"/>
        <end position="161"/>
    </location>
</feature>
<name>A0ABV4D1G5_9LACT</name>
<dbReference type="RefSeq" id="WP_369947680.1">
    <property type="nucleotide sequence ID" value="NZ_JBCLSH010000002.1"/>
</dbReference>
<dbReference type="InterPro" id="IPR006214">
    <property type="entry name" value="Bax_inhibitor_1-related"/>
</dbReference>
<evidence type="ECO:0000256" key="1">
    <source>
        <dbReference type="ARBA" id="ARBA00004141"/>
    </source>
</evidence>
<sequence>MENPFINNHNSSQVSLNQFFARIYGIVGIGVAVSALTSFLTINVFWEAAQNLVQRAGFGMLVIWFLPLILIFPMQNAAMKNKPTALPMFIGFSVMMGFMMSFTIAAYTASDVTLAFVSTAGMFFGLSVYGRTTKRDLSGMGRAMMGMLIGLIIAGVINIFLRSPMVVFVSSIISVLVFSGLIAWDNQKIEQIYRQNNGNVSNGWAVSMALSLYLDFINLFLSLLRIFGIMGSSRD</sequence>
<proteinExistence type="inferred from homology"/>